<dbReference type="PANTHER" id="PTHR11012:SF6">
    <property type="entry name" value="CHK DOMAIN OV1-RELATED"/>
    <property type="match status" value="1"/>
</dbReference>
<dbReference type="SUPFAM" id="SSF56112">
    <property type="entry name" value="Protein kinase-like (PK-like)"/>
    <property type="match status" value="1"/>
</dbReference>
<proteinExistence type="predicted"/>
<gene>
    <name evidence="3" type="primary">LOC108012095</name>
</gene>
<dbReference type="GeneID" id="108012095"/>
<dbReference type="AlphaFoldDB" id="A0AB39ZC81"/>
<dbReference type="Gene3D" id="3.90.1200.10">
    <property type="match status" value="1"/>
</dbReference>
<dbReference type="InterPro" id="IPR015897">
    <property type="entry name" value="CHK_kinase-like"/>
</dbReference>
<name>A0AB39ZC81_DROSZ</name>
<dbReference type="InterPro" id="IPR011009">
    <property type="entry name" value="Kinase-like_dom_sf"/>
</dbReference>
<feature type="domain" description="CHK kinase-like" evidence="1">
    <location>
        <begin position="130"/>
        <end position="320"/>
    </location>
</feature>
<dbReference type="PANTHER" id="PTHR11012">
    <property type="entry name" value="PROTEIN KINASE-LIKE DOMAIN-CONTAINING"/>
    <property type="match status" value="1"/>
</dbReference>
<organism evidence="2 3">
    <name type="scientific">Drosophila suzukii</name>
    <name type="common">Spotted-wing drosophila fruit fly</name>
    <dbReference type="NCBI Taxonomy" id="28584"/>
    <lineage>
        <taxon>Eukaryota</taxon>
        <taxon>Metazoa</taxon>
        <taxon>Ecdysozoa</taxon>
        <taxon>Arthropoda</taxon>
        <taxon>Hexapoda</taxon>
        <taxon>Insecta</taxon>
        <taxon>Pterygota</taxon>
        <taxon>Neoptera</taxon>
        <taxon>Endopterygota</taxon>
        <taxon>Diptera</taxon>
        <taxon>Brachycera</taxon>
        <taxon>Muscomorpha</taxon>
        <taxon>Ephydroidea</taxon>
        <taxon>Drosophilidae</taxon>
        <taxon>Drosophila</taxon>
        <taxon>Sophophora</taxon>
    </lineage>
</organism>
<evidence type="ECO:0000259" key="1">
    <source>
        <dbReference type="SMART" id="SM00587"/>
    </source>
</evidence>
<dbReference type="Pfam" id="PF02958">
    <property type="entry name" value="EcKL"/>
    <property type="match status" value="1"/>
</dbReference>
<evidence type="ECO:0000313" key="2">
    <source>
        <dbReference type="Proteomes" id="UP001652628"/>
    </source>
</evidence>
<evidence type="ECO:0000313" key="3">
    <source>
        <dbReference type="RefSeq" id="XP_016932861.4"/>
    </source>
</evidence>
<dbReference type="RefSeq" id="XP_016932861.4">
    <property type="nucleotide sequence ID" value="XM_017077372.4"/>
</dbReference>
<reference evidence="3" key="1">
    <citation type="submission" date="2025-08" db="UniProtKB">
        <authorList>
            <consortium name="RefSeq"/>
        </authorList>
    </citation>
    <scope>IDENTIFICATION</scope>
</reference>
<sequence>MKVPKTPDWVSTLSLNQAVQSILGDGDHILTVIPSVHLIQFRNCTVLLPIRVKIQSPDFTVKKLSFVLKAPHGSDFQARLMSQLKLFLREQQVYHNVLPKLEELYREVGKEITFGPRAFKLDHSIGVQYILLEDLKTRGYRNVVRQEGFNEECLKQVLKKLAQLHAASVVYVEKHGAFSNLLTKGVYTKGNRSVLRELNDPDIFLSQLRRWRMGDHFHKRFVEKEQDLVDRLLELHVPDPKQFNVLNHCDCWVNNVMFKFDDISQVEETALLDFQVVKYGSPAIDLYYTILSSAEKDIKLNQFDELVQYYFYHLLDNLKVLNCQVTLPQLKDIRDSLSRNGLAAYVVVTRALPIAMMNQFEDEVNERYASKMKCAMFTNRKYIQAMKEILPWMEERFLLN</sequence>
<dbReference type="Proteomes" id="UP001652628">
    <property type="component" value="Chromosome 3"/>
</dbReference>
<dbReference type="SMART" id="SM00587">
    <property type="entry name" value="CHK"/>
    <property type="match status" value="1"/>
</dbReference>
<protein>
    <recommendedName>
        <fullName evidence="1">CHK kinase-like domain-containing protein</fullName>
    </recommendedName>
</protein>
<keyword evidence="2" id="KW-1185">Reference proteome</keyword>
<dbReference type="InterPro" id="IPR004119">
    <property type="entry name" value="EcKL"/>
</dbReference>
<accession>A0AB39ZC81</accession>